<dbReference type="Pfam" id="PF13520">
    <property type="entry name" value="AA_permease_2"/>
    <property type="match status" value="2"/>
</dbReference>
<dbReference type="Pfam" id="PF03914">
    <property type="entry name" value="CBF"/>
    <property type="match status" value="1"/>
</dbReference>
<feature type="transmembrane region" description="Helical" evidence="24">
    <location>
        <begin position="331"/>
        <end position="349"/>
    </location>
</feature>
<feature type="region of interest" description="Disordered" evidence="23">
    <location>
        <begin position="185"/>
        <end position="220"/>
    </location>
</feature>
<evidence type="ECO:0000256" key="5">
    <source>
        <dbReference type="ARBA" id="ARBA00022475"/>
    </source>
</evidence>
<organism evidence="27 28">
    <name type="scientific">Lutzomyia longipalpis</name>
    <name type="common">Sand fly</name>
    <dbReference type="NCBI Taxonomy" id="7200"/>
    <lineage>
        <taxon>Eukaryota</taxon>
        <taxon>Metazoa</taxon>
        <taxon>Ecdysozoa</taxon>
        <taxon>Arthropoda</taxon>
        <taxon>Hexapoda</taxon>
        <taxon>Insecta</taxon>
        <taxon>Pterygota</taxon>
        <taxon>Neoptera</taxon>
        <taxon>Endopterygota</taxon>
        <taxon>Diptera</taxon>
        <taxon>Nematocera</taxon>
        <taxon>Psychodoidea</taxon>
        <taxon>Psychodidae</taxon>
        <taxon>Lutzomyia</taxon>
        <taxon>Lutzomyia</taxon>
    </lineage>
</organism>
<reference evidence="26" key="2">
    <citation type="journal article" date="2020" name="BMC">
        <title>Leishmania infection induces a limited differential gene expression in the sand fly midgut.</title>
        <authorList>
            <person name="Coutinho-Abreu I.V."/>
            <person name="Serafim T.D."/>
            <person name="Meneses C."/>
            <person name="Kamhawi S."/>
            <person name="Oliveira F."/>
            <person name="Valenzuela J.G."/>
        </authorList>
    </citation>
    <scope>NUCLEOTIDE SEQUENCE</scope>
    <source>
        <strain evidence="26">Jacobina</strain>
        <tissue evidence="26">Midgut</tissue>
    </source>
</reference>
<dbReference type="EnsemblMetazoa" id="LLOJ001449-RA">
    <property type="protein sequence ID" value="LLOJ001449-PA"/>
    <property type="gene ID" value="LLOJ001449"/>
</dbReference>
<keyword evidence="11 24" id="KW-0472">Membrane</keyword>
<evidence type="ECO:0000256" key="10">
    <source>
        <dbReference type="ARBA" id="ARBA00022989"/>
    </source>
</evidence>
<dbReference type="GO" id="GO:0005634">
    <property type="term" value="C:nucleus"/>
    <property type="evidence" value="ECO:0007669"/>
    <property type="project" value="UniProtKB-ARBA"/>
</dbReference>
<feature type="region of interest" description="Disordered" evidence="23">
    <location>
        <begin position="1737"/>
        <end position="1758"/>
    </location>
</feature>
<keyword evidence="28" id="KW-1185">Reference proteome</keyword>
<comment type="catalytic activity">
    <reaction evidence="13">
        <text>L-lysine(out) + L-arginine(in) = L-lysine(in) + L-arginine(out)</text>
        <dbReference type="Rhea" id="RHEA:70827"/>
        <dbReference type="ChEBI" id="CHEBI:32551"/>
        <dbReference type="ChEBI" id="CHEBI:32682"/>
    </reaction>
    <physiologicalReaction direction="left-to-right" evidence="13">
        <dbReference type="Rhea" id="RHEA:70828"/>
    </physiologicalReaction>
</comment>
<sequence>MGRPKRQRPTHQGPGGMRGLAGGVGLKANDIVHLKRRVGLFSGVALIVGTMIGSGIFVSPSGLLVRTGSVGVSFIIWLGCGLLSLLGALAYAELGTMNTSSGAEWAYFMDAFGAPPAFLFSWVSTLVLKPSQMAIICLSFAQYAVEAFVSECDPPLAVVKMVAVLAIGHNNVSVKQSEKCSIEDGTTGSNGSFGNGAPETAETDSSGTGGMRDSLEGSGSKTNDIVHLKRRVGLFSGVALIVGTMIGSGIFVSPSGLLVRTGSVGVSFIIWLGCGLLSLLGALAYAELGTMNTSSGAEWAYFMDAFGAPPAFLFSWYAVEAFVSECDPPLAVVKMVAVLAIVCILFVNCYSVNLGMAVQNIFTAAKLVAVLIVILGGAYKLFQGNTQHLQNAFTGPTPSFGVIATAFYTGLWAYDGWNNLNYVTEEIQNPSKNLPRSIIIGIPLVTLCYALINVSYLAAMSASEMIESEAVAVTFGNRILGAFAWLMPLSVTISTFGSANGTLFAAGRLCFAASREGHLLDILSYVHVRRLTPAPGLIFHSLIAAAMVIYGTIDTLIDFFSFTAWIFYGGAMLALIVMRYTKPNYPRPYKVPIIIPLLVLVISAYLVVGPIFDKPQIEYLYAVGFILAGLIVYVPFVHYGIQIKFMDKVTIFFQMLLEVVPTSTMAIKMSDESFANSFPTNKVLSKQLKRKASDFLNSRKNANNLVDIIQCLEKSIGDQNASPIIPCVLALETIFTELLKNHSMVIAVQPLKPKENSPEVQYREWLRDRYGEAYQFILKCMCLEKTSESIQALATAMNLLAYEGRFPIDYVTDSSYYFPCSKLRSVLQHLLSAEKTNEHLISRFQEFAAYHDVLQYSWKFLPGITPRGQIPSEIYVDNYLNLINSMPIKGVEQEQINLLCDNSDKVKMVFDYQVIRKNINKSWACVMHWQHREATHQKVLMVLLERVLPHLDKPLALTDFLMDSLDAGGAISLLAFQGVFTLIQEHNLTYPFIYEKLYSMFEPEIFHTKFKARLFYLADLFLSSTHLPEALVAAFVKRLARLTLVAPPQDIVICLYFIGNLIIRHPGLKRLICHPNGGQVTRDPFIMDECDPTKSNAIESSLWEIAALQNHGIPSIATAAKFISNPLPTIEWDLTQVVGVTEDDKKRKKMENSSTVSLRICQEGHANALALNKDCTQIAVAGRSLLKVFSIEAEKFVEVCNMRGGKNQNLSYSSNDVAWSYLEQNILATAATNGVVSVWDLSRFGRHKQLLVYNEHERTAHSVMFHPTEANLLISGSQDGTIKCFDTRNDKGAVMTYFSNSESVRDVKFSPHNPNTFAAVSENGTVQIWDIRKPEKCTNQFTAHSGPIYTCDWHPTQQWLATGSRDKQIKIWNMGSKATLEHTIHTIAVVGRVKWRPDKMYHIASCALVVDYSIYIWDVRRPYIPYASFNEHTNVTTGIGWKGSDPYVLLSTSKDSTIYKHAFKDAHRPSMRANPQGASVNYRGDLLYAYKTKVPPPITASNSKTSLLSSRPKQPTKTDHFHLAKSNLQNFISKSDQGNFTKDVSHLSPLREFLCLKGCAREYKLMGKSLADLCEHNINVAKKYGKVHVAMLWMWVKNLYAFSMSSNVKSEPRTSTSGSNLLGSRLMSQTSNQSTNVWEEIIGSRDDDESIGLKADDQNAMEQKTGELFSSTHTRIAYPPVNDGESDMSFNDFIFGDQELTIEHMDCVKNLRNGFLYVGPHFCKEWSLPNSPLIGSDLHAAKHETPPESSQETTPPPHPPNLIKMSFMPYVPLWEPHDVLADCLILQADIGDVQTAVSILIALGEKRNELPIDKIIHENWLLAYIDLLHRHQMWNEAAEIMNLSWIPNICMLNEQSTAVYTNCGICGKHLTNKWHCTKCRSSDASKCSVCNTIVRGLYAWCQGCSHGGHLEHLKQWFTVHSRCPICGHLCEYE</sequence>
<keyword evidence="4" id="KW-0813">Transport</keyword>
<keyword evidence="9" id="KW-0677">Repeat</keyword>
<feature type="transmembrane region" description="Helical" evidence="24">
    <location>
        <begin position="70"/>
        <end position="92"/>
    </location>
</feature>
<comment type="similarity">
    <text evidence="3">Belongs to the amino acid-polyamine-organocation (APC) superfamily.</text>
</comment>
<dbReference type="GO" id="GO:0016324">
    <property type="term" value="C:apical plasma membrane"/>
    <property type="evidence" value="ECO:0007669"/>
    <property type="project" value="UniProtKB-SubCell"/>
</dbReference>
<keyword evidence="12" id="KW-1015">Disulfide bond</keyword>
<dbReference type="InterPro" id="IPR036322">
    <property type="entry name" value="WD40_repeat_dom_sf"/>
</dbReference>
<feature type="region of interest" description="Disordered" evidence="23">
    <location>
        <begin position="1"/>
        <end position="20"/>
    </location>
</feature>
<dbReference type="FunFam" id="1.20.1740.10:FF:000015">
    <property type="entry name" value="B(0,+)-type amino acid transporter 1"/>
    <property type="match status" value="1"/>
</dbReference>
<comment type="catalytic activity">
    <reaction evidence="16">
        <text>L-cysteine(out) + L-arginine(in) = L-cysteine(in) + L-arginine(out)</text>
        <dbReference type="Rhea" id="RHEA:71071"/>
        <dbReference type="ChEBI" id="CHEBI:32682"/>
        <dbReference type="ChEBI" id="CHEBI:35235"/>
    </reaction>
    <physiologicalReaction direction="left-to-right" evidence="16">
        <dbReference type="Rhea" id="RHEA:71072"/>
    </physiologicalReaction>
</comment>
<dbReference type="PANTHER" id="PTHR11785">
    <property type="entry name" value="AMINO ACID TRANSPORTER"/>
    <property type="match status" value="1"/>
</dbReference>
<evidence type="ECO:0000256" key="3">
    <source>
        <dbReference type="ARBA" id="ARBA00009523"/>
    </source>
</evidence>
<feature type="transmembrane region" description="Helical" evidence="24">
    <location>
        <begin position="479"/>
        <end position="511"/>
    </location>
</feature>
<evidence type="ECO:0000256" key="16">
    <source>
        <dbReference type="ARBA" id="ARBA00052179"/>
    </source>
</evidence>
<dbReference type="PANTHER" id="PTHR11785:SF512">
    <property type="entry name" value="SOBREMESA, ISOFORM B"/>
    <property type="match status" value="1"/>
</dbReference>
<keyword evidence="6" id="KW-0597">Phosphoprotein</keyword>
<proteinExistence type="inferred from homology"/>
<evidence type="ECO:0000256" key="21">
    <source>
        <dbReference type="ARBA" id="ARBA00093193"/>
    </source>
</evidence>
<dbReference type="FunFam" id="1.20.1740.10:FF:000056">
    <property type="entry name" value="Y+L amino acid transporter 2"/>
    <property type="match status" value="1"/>
</dbReference>
<dbReference type="SMART" id="SM00320">
    <property type="entry name" value="WD40"/>
    <property type="match status" value="7"/>
</dbReference>
<dbReference type="VEuPathDB" id="VectorBase:LLONM1_005792"/>
<feature type="repeat" description="WD" evidence="22">
    <location>
        <begin position="1341"/>
        <end position="1382"/>
    </location>
</feature>
<keyword evidence="8 24" id="KW-0812">Transmembrane</keyword>
<feature type="transmembrane region" description="Helical" evidence="24">
    <location>
        <begin position="361"/>
        <end position="379"/>
    </location>
</feature>
<feature type="transmembrane region" description="Helical" evidence="24">
    <location>
        <begin position="38"/>
        <end position="58"/>
    </location>
</feature>
<dbReference type="EMBL" id="GITU01007016">
    <property type="protein sequence ID" value="MBC1175719.1"/>
    <property type="molecule type" value="Transcribed_RNA"/>
</dbReference>
<feature type="transmembrane region" description="Helical" evidence="24">
    <location>
        <begin position="593"/>
        <end position="612"/>
    </location>
</feature>
<dbReference type="EMBL" id="AJWK01005095">
    <property type="status" value="NOT_ANNOTATED_CDS"/>
    <property type="molecule type" value="Genomic_DNA"/>
</dbReference>
<comment type="subcellular location">
    <subcellularLocation>
        <location evidence="1">Apical cell membrane</location>
        <topology evidence="1">Multi-pass membrane protein</topology>
    </subcellularLocation>
</comment>
<evidence type="ECO:0000256" key="17">
    <source>
        <dbReference type="ARBA" id="ARBA00052732"/>
    </source>
</evidence>
<dbReference type="InterPro" id="IPR002293">
    <property type="entry name" value="AA/rel_permease1"/>
</dbReference>
<dbReference type="Gene3D" id="2.130.10.10">
    <property type="entry name" value="YVTN repeat-like/Quinoprotein amine dehydrogenase"/>
    <property type="match status" value="1"/>
</dbReference>
<evidence type="ECO:0000256" key="11">
    <source>
        <dbReference type="ARBA" id="ARBA00023136"/>
    </source>
</evidence>
<evidence type="ECO:0000256" key="22">
    <source>
        <dbReference type="PROSITE-ProRule" id="PRU00221"/>
    </source>
</evidence>
<dbReference type="PROSITE" id="PS50294">
    <property type="entry name" value="WD_REPEATS_REGION"/>
    <property type="match status" value="2"/>
</dbReference>
<feature type="domain" description="CCAAT-binding factor" evidence="25">
    <location>
        <begin position="972"/>
        <end position="1120"/>
    </location>
</feature>
<evidence type="ECO:0000256" key="18">
    <source>
        <dbReference type="ARBA" id="ARBA00074336"/>
    </source>
</evidence>
<evidence type="ECO:0000313" key="28">
    <source>
        <dbReference type="Proteomes" id="UP000092461"/>
    </source>
</evidence>
<dbReference type="InterPro" id="IPR001680">
    <property type="entry name" value="WD40_rpt"/>
</dbReference>
<evidence type="ECO:0000259" key="25">
    <source>
        <dbReference type="Pfam" id="PF03914"/>
    </source>
</evidence>
<evidence type="ECO:0000256" key="1">
    <source>
        <dbReference type="ARBA" id="ARBA00004424"/>
    </source>
</evidence>
<evidence type="ECO:0000256" key="6">
    <source>
        <dbReference type="ARBA" id="ARBA00022553"/>
    </source>
</evidence>
<feature type="transmembrane region" description="Helical" evidence="24">
    <location>
        <begin position="559"/>
        <end position="581"/>
    </location>
</feature>
<evidence type="ECO:0000313" key="26">
    <source>
        <dbReference type="EMBL" id="MBC1175719.1"/>
    </source>
</evidence>
<evidence type="ECO:0000256" key="9">
    <source>
        <dbReference type="ARBA" id="ARBA00022737"/>
    </source>
</evidence>
<dbReference type="VEuPathDB" id="VectorBase:LLONM1_003735"/>
<feature type="compositionally biased region" description="Low complexity" evidence="23">
    <location>
        <begin position="185"/>
        <end position="196"/>
    </location>
</feature>
<keyword evidence="7 22" id="KW-0853">WD repeat</keyword>
<keyword evidence="10 24" id="KW-1133">Transmembrane helix</keyword>
<dbReference type="VEuPathDB" id="VectorBase:LLOJ001449"/>
<evidence type="ECO:0000256" key="4">
    <source>
        <dbReference type="ARBA" id="ARBA00022448"/>
    </source>
</evidence>
<evidence type="ECO:0000256" key="14">
    <source>
        <dbReference type="ARBA" id="ARBA00051814"/>
    </source>
</evidence>
<keyword evidence="5" id="KW-1003">Cell membrane</keyword>
<dbReference type="CDD" id="cd16693">
    <property type="entry name" value="mRING-H2-C3H3C2_WDR24"/>
    <property type="match status" value="1"/>
</dbReference>
<feature type="transmembrane region" description="Helical" evidence="24">
    <location>
        <begin position="531"/>
        <end position="553"/>
    </location>
</feature>
<evidence type="ECO:0000256" key="7">
    <source>
        <dbReference type="ARBA" id="ARBA00022574"/>
    </source>
</evidence>
<accession>A0A1B0CBF0</accession>
<dbReference type="Gene3D" id="1.20.1740.10">
    <property type="entry name" value="Amino acid/polyamine transporter I"/>
    <property type="match status" value="2"/>
</dbReference>
<dbReference type="InterPro" id="IPR015943">
    <property type="entry name" value="WD40/YVTN_repeat-like_dom_sf"/>
</dbReference>
<dbReference type="PROSITE" id="PS50082">
    <property type="entry name" value="WD_REPEATS_2"/>
    <property type="match status" value="3"/>
</dbReference>
<evidence type="ECO:0000256" key="15">
    <source>
        <dbReference type="ARBA" id="ARBA00051835"/>
    </source>
</evidence>
<evidence type="ECO:0000256" key="19">
    <source>
        <dbReference type="ARBA" id="ARBA00079910"/>
    </source>
</evidence>
<feature type="transmembrane region" description="Helical" evidence="24">
    <location>
        <begin position="232"/>
        <end position="252"/>
    </location>
</feature>
<reference evidence="28" key="1">
    <citation type="submission" date="2012-05" db="EMBL/GenBank/DDBJ databases">
        <title>Whole Genome Assembly of Lutzomyia longipalpis.</title>
        <authorList>
            <person name="Richards S."/>
            <person name="Qu C."/>
            <person name="Dillon R."/>
            <person name="Worley K."/>
            <person name="Scherer S."/>
            <person name="Batterton M."/>
            <person name="Taylor A."/>
            <person name="Hawes A."/>
            <person name="Hernandez B."/>
            <person name="Kovar C."/>
            <person name="Mandapat C."/>
            <person name="Pham C."/>
            <person name="Qu C."/>
            <person name="Jing C."/>
            <person name="Bess C."/>
            <person name="Bandaranaike D."/>
            <person name="Ngo D."/>
            <person name="Ongeri F."/>
            <person name="Arias F."/>
            <person name="Lara F."/>
            <person name="Weissenberger G."/>
            <person name="Kamau G."/>
            <person name="Han H."/>
            <person name="Shen H."/>
            <person name="Dinh H."/>
            <person name="Khalil I."/>
            <person name="Jones J."/>
            <person name="Shafer J."/>
            <person name="Jayaseelan J."/>
            <person name="Quiroz J."/>
            <person name="Blankenburg K."/>
            <person name="Nguyen L."/>
            <person name="Jackson L."/>
            <person name="Francisco L."/>
            <person name="Tang L.-Y."/>
            <person name="Pu L.-L."/>
            <person name="Perales L."/>
            <person name="Lorensuhewa L."/>
            <person name="Munidasa M."/>
            <person name="Coyle M."/>
            <person name="Taylor M."/>
            <person name="Puazo M."/>
            <person name="Firestine M."/>
            <person name="Scheel M."/>
            <person name="Javaid M."/>
            <person name="Wang M."/>
            <person name="Li M."/>
            <person name="Tabassum N."/>
            <person name="Saada N."/>
            <person name="Osuji N."/>
            <person name="Aqrawi P."/>
            <person name="Fu Q."/>
            <person name="Thornton R."/>
            <person name="Raj R."/>
            <person name="Goodspeed R."/>
            <person name="Mata R."/>
            <person name="Najjar R."/>
            <person name="Gubbala S."/>
            <person name="Lee S."/>
            <person name="Denson S."/>
            <person name="Patil S."/>
            <person name="Macmil S."/>
            <person name="Qi S."/>
            <person name="Matskevitch T."/>
            <person name="Palculict T."/>
            <person name="Mathew T."/>
            <person name="Vee V."/>
            <person name="Velamala V."/>
            <person name="Korchina V."/>
            <person name="Cai W."/>
            <person name="Liu W."/>
            <person name="Dai W."/>
            <person name="Zou X."/>
            <person name="Zhu Y."/>
            <person name="Zhang Y."/>
            <person name="Wu Y.-Q."/>
            <person name="Xin Y."/>
            <person name="Nazarath L."/>
            <person name="Kovar C."/>
            <person name="Han Y."/>
            <person name="Muzny D."/>
            <person name="Gibbs R."/>
        </authorList>
    </citation>
    <scope>NUCLEOTIDE SEQUENCE [LARGE SCALE GENOMIC DNA]</scope>
    <source>
        <strain evidence="28">Jacobina</strain>
    </source>
</reference>
<evidence type="ECO:0000256" key="24">
    <source>
        <dbReference type="SAM" id="Phobius"/>
    </source>
</evidence>
<evidence type="ECO:0000313" key="27">
    <source>
        <dbReference type="EnsemblMetazoa" id="LLOJ001449-PA"/>
    </source>
</evidence>
<dbReference type="Pfam" id="PF00400">
    <property type="entry name" value="WD40"/>
    <property type="match status" value="3"/>
</dbReference>
<dbReference type="EMBL" id="AJWK01005094">
    <property type="status" value="NOT_ANNOTATED_CDS"/>
    <property type="molecule type" value="Genomic_DNA"/>
</dbReference>
<comment type="similarity">
    <text evidence="2">Belongs to the CBF/MAK21 family.</text>
</comment>
<feature type="transmembrane region" description="Helical" evidence="24">
    <location>
        <begin position="264"/>
        <end position="286"/>
    </location>
</feature>
<dbReference type="InterPro" id="IPR019775">
    <property type="entry name" value="WD40_repeat_CS"/>
</dbReference>
<dbReference type="SUPFAM" id="SSF50978">
    <property type="entry name" value="WD40 repeat-like"/>
    <property type="match status" value="1"/>
</dbReference>
<comment type="catalytic activity">
    <reaction evidence="17">
        <text>L-leucine(out) + L-arginine(in) = L-leucine(in) + L-arginine(out)</text>
        <dbReference type="Rhea" id="RHEA:71059"/>
        <dbReference type="ChEBI" id="CHEBI:32682"/>
        <dbReference type="ChEBI" id="CHEBI:57427"/>
    </reaction>
    <physiologicalReaction direction="left-to-right" evidence="17">
        <dbReference type="Rhea" id="RHEA:71060"/>
    </physiologicalReaction>
</comment>
<feature type="transmembrane region" description="Helical" evidence="24">
    <location>
        <begin position="438"/>
        <end position="459"/>
    </location>
</feature>
<evidence type="ECO:0000256" key="23">
    <source>
        <dbReference type="SAM" id="MobiDB-lite"/>
    </source>
</evidence>
<comment type="catalytic activity">
    <reaction evidence="15">
        <text>L-histidine(out) + L-arginine(in) = L-histidine(in) + L-arginine(out)</text>
        <dbReference type="Rhea" id="RHEA:71063"/>
        <dbReference type="ChEBI" id="CHEBI:32682"/>
        <dbReference type="ChEBI" id="CHEBI:57595"/>
    </reaction>
    <physiologicalReaction direction="left-to-right" evidence="15">
        <dbReference type="Rhea" id="RHEA:71064"/>
    </physiologicalReaction>
</comment>
<evidence type="ECO:0000256" key="13">
    <source>
        <dbReference type="ARBA" id="ARBA00051323"/>
    </source>
</evidence>
<dbReference type="Proteomes" id="UP000092461">
    <property type="component" value="Unassembled WGS sequence"/>
</dbReference>
<dbReference type="InterPro" id="IPR005612">
    <property type="entry name" value="CCAAT-binding_factor"/>
</dbReference>
<dbReference type="InterPro" id="IPR050598">
    <property type="entry name" value="AminoAcid_Transporter"/>
</dbReference>
<feature type="repeat" description="WD" evidence="22">
    <location>
        <begin position="1297"/>
        <end position="1339"/>
    </location>
</feature>
<feature type="repeat" description="WD" evidence="22">
    <location>
        <begin position="1253"/>
        <end position="1295"/>
    </location>
</feature>
<feature type="transmembrane region" description="Helical" evidence="24">
    <location>
        <begin position="399"/>
        <end position="417"/>
    </location>
</feature>
<protein>
    <recommendedName>
        <fullName evidence="18">b(0,+)-type amino acid transporter 1</fullName>
    </recommendedName>
    <alternativeName>
        <fullName evidence="19">Glycoprotein-associated amino acid transporter b0,+AT1</fullName>
    </alternativeName>
    <alternativeName>
        <fullName evidence="20">Solute carrier family 7 member 9</fullName>
    </alternativeName>
</protein>
<evidence type="ECO:0000256" key="12">
    <source>
        <dbReference type="ARBA" id="ARBA00023157"/>
    </source>
</evidence>
<reference evidence="27" key="3">
    <citation type="submission" date="2020-05" db="UniProtKB">
        <authorList>
            <consortium name="EnsemblMetazoa"/>
        </authorList>
    </citation>
    <scope>IDENTIFICATION</scope>
    <source>
        <strain evidence="27">Jacobina</strain>
    </source>
</reference>
<comment type="catalytic activity">
    <reaction evidence="21">
        <text>L-phenylalanine(out) + L-arginine(in) = L-phenylalanine(in) + L-arginine(out)</text>
        <dbReference type="Rhea" id="RHEA:71067"/>
        <dbReference type="ChEBI" id="CHEBI:32682"/>
        <dbReference type="ChEBI" id="CHEBI:58095"/>
    </reaction>
    <physiologicalReaction direction="left-to-right" evidence="21">
        <dbReference type="Rhea" id="RHEA:71068"/>
    </physiologicalReaction>
</comment>
<feature type="transmembrane region" description="Helical" evidence="24">
    <location>
        <begin position="298"/>
        <end position="319"/>
    </location>
</feature>
<evidence type="ECO:0000256" key="2">
    <source>
        <dbReference type="ARBA" id="ARBA00007797"/>
    </source>
</evidence>
<evidence type="ECO:0000256" key="20">
    <source>
        <dbReference type="ARBA" id="ARBA00083296"/>
    </source>
</evidence>
<name>A0A1B0CBF0_LUTLO</name>
<dbReference type="GO" id="GO:0015179">
    <property type="term" value="F:L-amino acid transmembrane transporter activity"/>
    <property type="evidence" value="ECO:0007669"/>
    <property type="project" value="TreeGrafter"/>
</dbReference>
<dbReference type="PROSITE" id="PS00678">
    <property type="entry name" value="WD_REPEATS_1"/>
    <property type="match status" value="1"/>
</dbReference>
<comment type="catalytic activity">
    <reaction evidence="14">
        <text>L-cystine(out) + L-arginine(in) = L-cystine(in) + L-arginine(out)</text>
        <dbReference type="Rhea" id="RHEA:71075"/>
        <dbReference type="ChEBI" id="CHEBI:32682"/>
        <dbReference type="ChEBI" id="CHEBI:35491"/>
    </reaction>
    <physiologicalReaction direction="left-to-right" evidence="14">
        <dbReference type="Rhea" id="RHEA:71076"/>
    </physiologicalReaction>
</comment>
<feature type="transmembrane region" description="Helical" evidence="24">
    <location>
        <begin position="618"/>
        <end position="637"/>
    </location>
</feature>
<evidence type="ECO:0000256" key="8">
    <source>
        <dbReference type="ARBA" id="ARBA00022692"/>
    </source>
</evidence>